<evidence type="ECO:0000313" key="1">
    <source>
        <dbReference type="EMBL" id="RXH82645.1"/>
    </source>
</evidence>
<protein>
    <submittedName>
        <fullName evidence="1">Uncharacterized protein</fullName>
    </submittedName>
</protein>
<organism evidence="1 2">
    <name type="scientific">Malus domestica</name>
    <name type="common">Apple</name>
    <name type="synonym">Pyrus malus</name>
    <dbReference type="NCBI Taxonomy" id="3750"/>
    <lineage>
        <taxon>Eukaryota</taxon>
        <taxon>Viridiplantae</taxon>
        <taxon>Streptophyta</taxon>
        <taxon>Embryophyta</taxon>
        <taxon>Tracheophyta</taxon>
        <taxon>Spermatophyta</taxon>
        <taxon>Magnoliopsida</taxon>
        <taxon>eudicotyledons</taxon>
        <taxon>Gunneridae</taxon>
        <taxon>Pentapetalae</taxon>
        <taxon>rosids</taxon>
        <taxon>fabids</taxon>
        <taxon>Rosales</taxon>
        <taxon>Rosaceae</taxon>
        <taxon>Amygdaloideae</taxon>
        <taxon>Maleae</taxon>
        <taxon>Malus</taxon>
    </lineage>
</organism>
<evidence type="ECO:0000313" key="2">
    <source>
        <dbReference type="Proteomes" id="UP000290289"/>
    </source>
</evidence>
<proteinExistence type="predicted"/>
<sequence>MSHFCLDFSETLVIISASAFGPQRFGLCSISAIKLMFKLSPHLTIVTASTPWLLSYVKKFGRQDVMPALTALSLPSDLPGLSSPFSTWIPHFSPMLKFNRDTSRSKESGSVGFGS</sequence>
<name>A0A498IKG0_MALDO</name>
<accession>A0A498IKG0</accession>
<reference evidence="1 2" key="1">
    <citation type="submission" date="2018-10" db="EMBL/GenBank/DDBJ databases">
        <title>A high-quality apple genome assembly.</title>
        <authorList>
            <person name="Hu J."/>
        </authorList>
    </citation>
    <scope>NUCLEOTIDE SEQUENCE [LARGE SCALE GENOMIC DNA]</scope>
    <source>
        <strain evidence="2">cv. HFTH1</strain>
        <tissue evidence="1">Young leaf</tissue>
    </source>
</reference>
<dbReference type="AlphaFoldDB" id="A0A498IKG0"/>
<keyword evidence="2" id="KW-1185">Reference proteome</keyword>
<dbReference type="Proteomes" id="UP000290289">
    <property type="component" value="Chromosome 11"/>
</dbReference>
<gene>
    <name evidence="1" type="ORF">DVH24_002417</name>
</gene>
<dbReference type="EMBL" id="RDQH01000337">
    <property type="protein sequence ID" value="RXH82645.1"/>
    <property type="molecule type" value="Genomic_DNA"/>
</dbReference>
<comment type="caution">
    <text evidence="1">The sequence shown here is derived from an EMBL/GenBank/DDBJ whole genome shotgun (WGS) entry which is preliminary data.</text>
</comment>